<feature type="signal peptide" evidence="1">
    <location>
        <begin position="1"/>
        <end position="18"/>
    </location>
</feature>
<evidence type="ECO:0000313" key="3">
    <source>
        <dbReference type="Proteomes" id="UP001160301"/>
    </source>
</evidence>
<sequence length="411" mass="44905">MKWGSRFFLMLSMGLVAAACEGTDAVPLVPGTTSQLTSEGYYGKGEPIVHVLVVDDADTPEAAMLRARAAQALRAGLMGAVQNRAEFCRGTEDPAEWRPGDDRVLIVHPSAPTSLSLVTPIDRPALAWTTMTSRAEEVDAVVAAALEAMEERLAMPGEAYRPLRAASRALDLMKGLQAPETEAESAFVASLAKGTHYQIIVASTRDDEDVKSPAELVPNEVSLSSTYRTVVVVPSKAEEFGCQKRERGDTRLETWGELVGSYDYTWPCDDDMEWYFMLHPGWIDCGAPCMERPIKVDSNGSAACKILVDQPELDRCDPEKGWRDPDGKETLVERYGETLRRCEVMQHEGAALESCRTSFDCPGCSSGFCVTEVSFSDLSCDVGEHLWSLRFTGGARALPYGYMDITCVTGD</sequence>
<keyword evidence="3" id="KW-1185">Reference proteome</keyword>
<protein>
    <recommendedName>
        <fullName evidence="4">Lipoprotein</fullName>
    </recommendedName>
</protein>
<evidence type="ECO:0000256" key="1">
    <source>
        <dbReference type="SAM" id="SignalP"/>
    </source>
</evidence>
<organism evidence="2 3">
    <name type="scientific">Polyangium sorediatum</name>
    <dbReference type="NCBI Taxonomy" id="889274"/>
    <lineage>
        <taxon>Bacteria</taxon>
        <taxon>Pseudomonadati</taxon>
        <taxon>Myxococcota</taxon>
        <taxon>Polyangia</taxon>
        <taxon>Polyangiales</taxon>
        <taxon>Polyangiaceae</taxon>
        <taxon>Polyangium</taxon>
    </lineage>
</organism>
<feature type="chain" id="PRO_5047452575" description="Lipoprotein" evidence="1">
    <location>
        <begin position="19"/>
        <end position="411"/>
    </location>
</feature>
<dbReference type="EMBL" id="JARZHI010000003">
    <property type="protein sequence ID" value="MDI1429004.1"/>
    <property type="molecule type" value="Genomic_DNA"/>
</dbReference>
<proteinExistence type="predicted"/>
<dbReference type="RefSeq" id="WP_136967118.1">
    <property type="nucleotide sequence ID" value="NZ_JARZHI010000003.1"/>
</dbReference>
<name>A0ABT6NL25_9BACT</name>
<evidence type="ECO:0008006" key="4">
    <source>
        <dbReference type="Google" id="ProtNLM"/>
    </source>
</evidence>
<accession>A0ABT6NL25</accession>
<reference evidence="2 3" key="1">
    <citation type="submission" date="2023-04" db="EMBL/GenBank/DDBJ databases">
        <title>The genome sequence of Polyangium sorediatum DSM14670.</title>
        <authorList>
            <person name="Zhang X."/>
        </authorList>
    </citation>
    <scope>NUCLEOTIDE SEQUENCE [LARGE SCALE GENOMIC DNA]</scope>
    <source>
        <strain evidence="2 3">DSM 14670</strain>
    </source>
</reference>
<comment type="caution">
    <text evidence="2">The sequence shown here is derived from an EMBL/GenBank/DDBJ whole genome shotgun (WGS) entry which is preliminary data.</text>
</comment>
<keyword evidence="1" id="KW-0732">Signal</keyword>
<gene>
    <name evidence="2" type="ORF">QHF89_05840</name>
</gene>
<dbReference type="PROSITE" id="PS51257">
    <property type="entry name" value="PROKAR_LIPOPROTEIN"/>
    <property type="match status" value="1"/>
</dbReference>
<evidence type="ECO:0000313" key="2">
    <source>
        <dbReference type="EMBL" id="MDI1429004.1"/>
    </source>
</evidence>
<dbReference type="Proteomes" id="UP001160301">
    <property type="component" value="Unassembled WGS sequence"/>
</dbReference>